<keyword evidence="5" id="KW-1185">Reference proteome</keyword>
<dbReference type="EMBL" id="CCCS020000049">
    <property type="protein sequence ID" value="CDQ11332.1"/>
    <property type="molecule type" value="Genomic_DNA"/>
</dbReference>
<evidence type="ECO:0000313" key="3">
    <source>
        <dbReference type="EMBL" id="SMH67692.1"/>
    </source>
</evidence>
<dbReference type="EMBL" id="LT841305">
    <property type="protein sequence ID" value="SMH67692.1"/>
    <property type="molecule type" value="Genomic_DNA"/>
</dbReference>
<reference evidence="1" key="2">
    <citation type="submission" date="2014-07" db="EMBL/GenBank/DDBJ databases">
        <title>Initial genome analysis of the psychrotolerant acidophile Acidithiobacillus ferrivorans CF27: insights into iron and sulfur oxidation pathways and into biofilm formation.</title>
        <authorList>
            <person name="Talla E."/>
            <person name="Hedrich S."/>
            <person name="Mangenot S."/>
            <person name="Ji B."/>
            <person name="Johnson D.B."/>
            <person name="Barbe V."/>
            <person name="Bonnefoy V."/>
        </authorList>
    </citation>
    <scope>NUCLEOTIDE SEQUENCE [LARGE SCALE GENOMIC DNA]</scope>
    <source>
        <strain evidence="1">CF27</strain>
    </source>
</reference>
<dbReference type="Proteomes" id="UP000093129">
    <property type="component" value="Unassembled WGS sequence"/>
</dbReference>
<evidence type="ECO:0000313" key="1">
    <source>
        <dbReference type="EMBL" id="CDQ11332.1"/>
    </source>
</evidence>
<reference evidence="2 4" key="3">
    <citation type="submission" date="2016-07" db="EMBL/GenBank/DDBJ databases">
        <title>Draft genome of a psychrotolerant acidophile Acidithiobacillus ferrivorans strain YL15.</title>
        <authorList>
            <person name="Peng T."/>
            <person name="Ma L."/>
            <person name="Nan M."/>
            <person name="An N."/>
            <person name="Wang M."/>
            <person name="Qiu G."/>
            <person name="Zeng W."/>
        </authorList>
    </citation>
    <scope>NUCLEOTIDE SEQUENCE [LARGE SCALE GENOMIC DNA]</scope>
    <source>
        <strain evidence="2 4">YL15</strain>
    </source>
</reference>
<reference evidence="3 5" key="4">
    <citation type="submission" date="2017-03" db="EMBL/GenBank/DDBJ databases">
        <authorList>
            <person name="Regsiter A."/>
            <person name="William W."/>
        </authorList>
    </citation>
    <scope>NUCLEOTIDE SEQUENCE [LARGE SCALE GENOMIC DNA]</scope>
    <source>
        <strain evidence="3">PRJEB5721</strain>
    </source>
</reference>
<protein>
    <submittedName>
        <fullName evidence="1">Uncharacterized protein</fullName>
    </submittedName>
</protein>
<evidence type="ECO:0000313" key="2">
    <source>
        <dbReference type="EMBL" id="OCB02347.1"/>
    </source>
</evidence>
<dbReference type="AlphaFoldDB" id="A0A060URS3"/>
<name>A0A060URS3_9PROT</name>
<proteinExistence type="predicted"/>
<dbReference type="EMBL" id="MASQ01000097">
    <property type="protein sequence ID" value="OCB02347.1"/>
    <property type="molecule type" value="Genomic_DNA"/>
</dbReference>
<gene>
    <name evidence="3" type="ORF">AFERRI_50894</name>
    <name evidence="1" type="ORF">AFERRI_530227</name>
    <name evidence="2" type="ORF">BBC27_13520</name>
</gene>
<evidence type="ECO:0000313" key="4">
    <source>
        <dbReference type="Proteomes" id="UP000093129"/>
    </source>
</evidence>
<evidence type="ECO:0000313" key="5">
    <source>
        <dbReference type="Proteomes" id="UP000193925"/>
    </source>
</evidence>
<sequence length="114" mass="13017">MTYQELVQFLNQHLGYPFLEDMAPEAALRAAQEDKLDDALTAEVLNALYQGNQCQSANDPVDRAHSFDGLARLRLRTQADDADPRLFRKVLKLSQELDNAFDQELIRQRNAALR</sequence>
<dbReference type="RefSeq" id="WP_035194276.1">
    <property type="nucleotide sequence ID" value="NZ_CCCS020000049.1"/>
</dbReference>
<accession>A0A060URS3</accession>
<reference evidence="1" key="1">
    <citation type="submission" date="2014-03" db="EMBL/GenBank/DDBJ databases">
        <authorList>
            <person name="Genoscope - CEA"/>
        </authorList>
    </citation>
    <scope>NUCLEOTIDE SEQUENCE [LARGE SCALE GENOMIC DNA]</scope>
    <source>
        <strain evidence="1">CF27</strain>
    </source>
</reference>
<dbReference type="Proteomes" id="UP000193925">
    <property type="component" value="Chromosome AFERRI"/>
</dbReference>
<organism evidence="1">
    <name type="scientific">Acidithiobacillus ferrivorans</name>
    <dbReference type="NCBI Taxonomy" id="160808"/>
    <lineage>
        <taxon>Bacteria</taxon>
        <taxon>Pseudomonadati</taxon>
        <taxon>Pseudomonadota</taxon>
        <taxon>Acidithiobacillia</taxon>
        <taxon>Acidithiobacillales</taxon>
        <taxon>Acidithiobacillaceae</taxon>
        <taxon>Acidithiobacillus</taxon>
    </lineage>
</organism>